<organism evidence="7 8">
    <name type="scientific">Acrasis kona</name>
    <dbReference type="NCBI Taxonomy" id="1008807"/>
    <lineage>
        <taxon>Eukaryota</taxon>
        <taxon>Discoba</taxon>
        <taxon>Heterolobosea</taxon>
        <taxon>Tetramitia</taxon>
        <taxon>Eutetramitia</taxon>
        <taxon>Acrasidae</taxon>
        <taxon>Acrasis</taxon>
    </lineage>
</organism>
<dbReference type="PROSITE" id="PS50082">
    <property type="entry name" value="WD_REPEATS_2"/>
    <property type="match status" value="5"/>
</dbReference>
<dbReference type="Proteomes" id="UP001431209">
    <property type="component" value="Unassembled WGS sequence"/>
</dbReference>
<feature type="repeat" description="WD" evidence="5">
    <location>
        <begin position="185"/>
        <end position="227"/>
    </location>
</feature>
<evidence type="ECO:0000256" key="1">
    <source>
        <dbReference type="ARBA" id="ARBA00009768"/>
    </source>
</evidence>
<keyword evidence="4" id="KW-0807">Transducer</keyword>
<dbReference type="AlphaFoldDB" id="A0AAW2Z974"/>
<comment type="caution">
    <text evidence="7">The sequence shown here is derived from an EMBL/GenBank/DDBJ whole genome shotgun (WGS) entry which is preliminary data.</text>
</comment>
<dbReference type="Gene3D" id="2.130.10.10">
    <property type="entry name" value="YVTN repeat-like/Quinoprotein amine dehydrogenase"/>
    <property type="match status" value="1"/>
</dbReference>
<dbReference type="PROSITE" id="PS00678">
    <property type="entry name" value="WD_REPEATS_1"/>
    <property type="match status" value="1"/>
</dbReference>
<evidence type="ECO:0000256" key="4">
    <source>
        <dbReference type="ARBA" id="ARBA00023224"/>
    </source>
</evidence>
<dbReference type="PANTHER" id="PTHR19850">
    <property type="entry name" value="GUANINE NUCLEOTIDE-BINDING PROTEIN BETA G PROTEIN BETA"/>
    <property type="match status" value="1"/>
</dbReference>
<keyword evidence="8" id="KW-1185">Reference proteome</keyword>
<dbReference type="PIRSF" id="PIRSF002394">
    <property type="entry name" value="GN-bd_beta"/>
    <property type="match status" value="1"/>
</dbReference>
<dbReference type="PROSITE" id="PS50294">
    <property type="entry name" value="WD_REPEATS_REGION"/>
    <property type="match status" value="4"/>
</dbReference>
<feature type="repeat" description="WD" evidence="5">
    <location>
        <begin position="142"/>
        <end position="184"/>
    </location>
</feature>
<evidence type="ECO:0000313" key="7">
    <source>
        <dbReference type="EMBL" id="KAL0485788.1"/>
    </source>
</evidence>
<feature type="repeat" description="WD" evidence="5">
    <location>
        <begin position="228"/>
        <end position="269"/>
    </location>
</feature>
<dbReference type="GO" id="GO:0007165">
    <property type="term" value="P:signal transduction"/>
    <property type="evidence" value="ECO:0007669"/>
    <property type="project" value="UniProtKB-KW"/>
</dbReference>
<dbReference type="Pfam" id="PF25391">
    <property type="entry name" value="WD40_Gbeta"/>
    <property type="match status" value="1"/>
</dbReference>
<name>A0AAW2Z974_9EUKA</name>
<dbReference type="CDD" id="cd00200">
    <property type="entry name" value="WD40"/>
    <property type="match status" value="1"/>
</dbReference>
<keyword evidence="3" id="KW-0677">Repeat</keyword>
<dbReference type="InterPro" id="IPR036322">
    <property type="entry name" value="WD40_repeat_dom_sf"/>
</dbReference>
<keyword evidence="2 5" id="KW-0853">WD repeat</keyword>
<dbReference type="EMBL" id="JAOPGA020001167">
    <property type="protein sequence ID" value="KAL0485788.1"/>
    <property type="molecule type" value="Genomic_DNA"/>
</dbReference>
<evidence type="ECO:0000256" key="3">
    <source>
        <dbReference type="ARBA" id="ARBA00022737"/>
    </source>
</evidence>
<comment type="similarity">
    <text evidence="1">Belongs to the WD repeat G protein beta family.</text>
</comment>
<dbReference type="InterPro" id="IPR020472">
    <property type="entry name" value="WD40_PAC1"/>
</dbReference>
<dbReference type="PRINTS" id="PR00320">
    <property type="entry name" value="GPROTEINBRPT"/>
</dbReference>
<evidence type="ECO:0000256" key="5">
    <source>
        <dbReference type="PROSITE-ProRule" id="PRU00221"/>
    </source>
</evidence>
<accession>A0AAW2Z974</accession>
<reference evidence="7 8" key="1">
    <citation type="submission" date="2024-03" db="EMBL/GenBank/DDBJ databases">
        <title>The Acrasis kona genome and developmental transcriptomes reveal deep origins of eukaryotic multicellular pathways.</title>
        <authorList>
            <person name="Sheikh S."/>
            <person name="Fu C.-J."/>
            <person name="Brown M.W."/>
            <person name="Baldauf S.L."/>
        </authorList>
    </citation>
    <scope>NUCLEOTIDE SEQUENCE [LARGE SCALE GENOMIC DNA]</scope>
    <source>
        <strain evidence="7 8">ATCC MYA-3509</strain>
    </source>
</reference>
<evidence type="ECO:0000313" key="8">
    <source>
        <dbReference type="Proteomes" id="UP001431209"/>
    </source>
</evidence>
<dbReference type="InterPro" id="IPR001632">
    <property type="entry name" value="WD40_G-protein_beta-like"/>
</dbReference>
<dbReference type="InterPro" id="IPR001680">
    <property type="entry name" value="WD40_rpt"/>
</dbReference>
<evidence type="ECO:0000313" key="6">
    <source>
        <dbReference type="EMBL" id="KAL0482985.1"/>
    </source>
</evidence>
<evidence type="ECO:0000256" key="2">
    <source>
        <dbReference type="ARBA" id="ARBA00022574"/>
    </source>
</evidence>
<feature type="repeat" description="WD" evidence="5">
    <location>
        <begin position="57"/>
        <end position="98"/>
    </location>
</feature>
<feature type="repeat" description="WD" evidence="5">
    <location>
        <begin position="314"/>
        <end position="346"/>
    </location>
</feature>
<protein>
    <submittedName>
        <fullName evidence="7">Guanine nucleotide-binding protein subunit beta</fullName>
    </submittedName>
    <submittedName>
        <fullName evidence="6">Heterotrimeric G-protein beta subunit</fullName>
    </submittedName>
</protein>
<dbReference type="InterPro" id="IPR019775">
    <property type="entry name" value="WD40_repeat_CS"/>
</dbReference>
<dbReference type="InterPro" id="IPR016346">
    <property type="entry name" value="G-protein_beta_1-5"/>
</dbReference>
<proteinExistence type="inferred from homology"/>
<dbReference type="PRINTS" id="PR00319">
    <property type="entry name" value="GPROTEINB"/>
</dbReference>
<dbReference type="InterPro" id="IPR015943">
    <property type="entry name" value="WD40/YVTN_repeat-like_dom_sf"/>
</dbReference>
<sequence>MATSVQQAITLAKEDSNRLKDQIKKIREETDDAKLGDFQSSLKYPTATTNFKTRKVLTGHGSKIYSAAWSSDSTRLVSASQDGRLVIWEPYTETKVQMISLTSCWVMCVGYSGSGNLVGSGGLDNVCTLHSTRQEGRVVRELNAHTGYLSCCKFIGTGDDRVLTSSGDMSCIVWDVDQGRPIEKFTAHTGDVMSVCISPTSQDTFVSASVDCTSRVWDIRSGKCVQIFQGHEGDINTVDFLPNGMGFATGSDDSSIRLFDLRANRHLVTYVDESLRTGVTSTCFSHSGRYLFASYDDGGVIVWDTIGARSLQNLVGHENRVSSLSISPNGHALCTASWDKTLRIWA</sequence>
<dbReference type="SMART" id="SM00320">
    <property type="entry name" value="WD40"/>
    <property type="match status" value="7"/>
</dbReference>
<dbReference type="EMBL" id="JAOPGA020000921">
    <property type="protein sequence ID" value="KAL0482985.1"/>
    <property type="molecule type" value="Genomic_DNA"/>
</dbReference>
<gene>
    <name evidence="7" type="ORF">AKO1_003364</name>
    <name evidence="6" type="ORF">AKO1_015024</name>
</gene>
<dbReference type="SUPFAM" id="SSF50978">
    <property type="entry name" value="WD40 repeat-like"/>
    <property type="match status" value="1"/>
</dbReference>